<dbReference type="Proteomes" id="UP000780875">
    <property type="component" value="Unassembled WGS sequence"/>
</dbReference>
<feature type="signal peptide" evidence="1">
    <location>
        <begin position="1"/>
        <end position="30"/>
    </location>
</feature>
<organism evidence="2 3">
    <name type="scientific">Nocardioides mangrovi</name>
    <dbReference type="NCBI Taxonomy" id="2874580"/>
    <lineage>
        <taxon>Bacteria</taxon>
        <taxon>Bacillati</taxon>
        <taxon>Actinomycetota</taxon>
        <taxon>Actinomycetes</taxon>
        <taxon>Propionibacteriales</taxon>
        <taxon>Nocardioidaceae</taxon>
        <taxon>Nocardioides</taxon>
    </lineage>
</organism>
<sequence length="202" mass="22197">MTSPGRAAAAVLTILTALSSLVLPVGSAAANDEDAGSSSGSWHHVHFHINAYRTGDVRTGSCEGSWRDNAGICQGWAESRTWYDSYPFRSSTQVRWASTPTRCRDAPGGRDSRVWRHEVYVYASHLGTGQNSWLCGWGDEGWHTMVVTGGEIRGYDGYFHEVQRSSGVLADREHVPGGPLYVFLDASRDQGAVIGFRGWLRY</sequence>
<comment type="caution">
    <text evidence="2">The sequence shown here is derived from an EMBL/GenBank/DDBJ whole genome shotgun (WGS) entry which is preliminary data.</text>
</comment>
<evidence type="ECO:0000313" key="3">
    <source>
        <dbReference type="Proteomes" id="UP000780875"/>
    </source>
</evidence>
<keyword evidence="1" id="KW-0732">Signal</keyword>
<accession>A0ABS7U8Q9</accession>
<protein>
    <recommendedName>
        <fullName evidence="4">Secreted protein</fullName>
    </recommendedName>
</protein>
<dbReference type="RefSeq" id="WP_224121620.1">
    <property type="nucleotide sequence ID" value="NZ_JAIQZJ010000001.1"/>
</dbReference>
<gene>
    <name evidence="2" type="ORF">K8U61_03735</name>
</gene>
<dbReference type="EMBL" id="JAIQZJ010000001">
    <property type="protein sequence ID" value="MBZ5737264.1"/>
    <property type="molecule type" value="Genomic_DNA"/>
</dbReference>
<evidence type="ECO:0000313" key="2">
    <source>
        <dbReference type="EMBL" id="MBZ5737264.1"/>
    </source>
</evidence>
<name>A0ABS7U8Q9_9ACTN</name>
<evidence type="ECO:0008006" key="4">
    <source>
        <dbReference type="Google" id="ProtNLM"/>
    </source>
</evidence>
<evidence type="ECO:0000256" key="1">
    <source>
        <dbReference type="SAM" id="SignalP"/>
    </source>
</evidence>
<keyword evidence="3" id="KW-1185">Reference proteome</keyword>
<proteinExistence type="predicted"/>
<feature type="chain" id="PRO_5046310333" description="Secreted protein" evidence="1">
    <location>
        <begin position="31"/>
        <end position="202"/>
    </location>
</feature>
<reference evidence="2 3" key="1">
    <citation type="submission" date="2021-09" db="EMBL/GenBank/DDBJ databases">
        <title>Whole genome sequence of Nocardioides sp. GBK3QG-3.</title>
        <authorList>
            <person name="Tuo L."/>
        </authorList>
    </citation>
    <scope>NUCLEOTIDE SEQUENCE [LARGE SCALE GENOMIC DNA]</scope>
    <source>
        <strain evidence="2 3">GBK3QG-3</strain>
    </source>
</reference>